<evidence type="ECO:0000313" key="2">
    <source>
        <dbReference type="Proteomes" id="UP000837857"/>
    </source>
</evidence>
<evidence type="ECO:0000313" key="1">
    <source>
        <dbReference type="EMBL" id="CAH2062383.1"/>
    </source>
</evidence>
<protein>
    <submittedName>
        <fullName evidence="1">Uncharacterized protein</fullName>
    </submittedName>
</protein>
<reference evidence="1" key="1">
    <citation type="submission" date="2022-03" db="EMBL/GenBank/DDBJ databases">
        <authorList>
            <person name="Martin H S."/>
        </authorList>
    </citation>
    <scope>NUCLEOTIDE SEQUENCE</scope>
</reference>
<feature type="non-terminal residue" evidence="1">
    <location>
        <position position="122"/>
    </location>
</feature>
<keyword evidence="2" id="KW-1185">Reference proteome</keyword>
<organism evidence="1 2">
    <name type="scientific">Iphiclides podalirius</name>
    <name type="common">scarce swallowtail</name>
    <dbReference type="NCBI Taxonomy" id="110791"/>
    <lineage>
        <taxon>Eukaryota</taxon>
        <taxon>Metazoa</taxon>
        <taxon>Ecdysozoa</taxon>
        <taxon>Arthropoda</taxon>
        <taxon>Hexapoda</taxon>
        <taxon>Insecta</taxon>
        <taxon>Pterygota</taxon>
        <taxon>Neoptera</taxon>
        <taxon>Endopterygota</taxon>
        <taxon>Lepidoptera</taxon>
        <taxon>Glossata</taxon>
        <taxon>Ditrysia</taxon>
        <taxon>Papilionoidea</taxon>
        <taxon>Papilionidae</taxon>
        <taxon>Papilioninae</taxon>
        <taxon>Iphiclides</taxon>
    </lineage>
</organism>
<dbReference type="EMBL" id="OW152841">
    <property type="protein sequence ID" value="CAH2062383.1"/>
    <property type="molecule type" value="Genomic_DNA"/>
</dbReference>
<name>A0ABN8IN40_9NEOP</name>
<dbReference type="Proteomes" id="UP000837857">
    <property type="component" value="Chromosome 29"/>
</dbReference>
<accession>A0ABN8IN40</accession>
<proteinExistence type="predicted"/>
<gene>
    <name evidence="1" type="ORF">IPOD504_LOCUS11928</name>
</gene>
<sequence>MPPSMPLTKRFSYGDMCLFAAAIWVGMPQQDGQIQALQILRSAVPSEASAATEATLGLQVAAVRDFISSVFALRECEDVARVPWPSRTARTAGEWAVAPPPSNGGEEPHLKLADTRGFVCVV</sequence>